<reference evidence="1 2" key="1">
    <citation type="journal article" date="2014" name="Nat. Genet.">
        <title>Genome and transcriptome of the porcine whipworm Trichuris suis.</title>
        <authorList>
            <person name="Jex A.R."/>
            <person name="Nejsum P."/>
            <person name="Schwarz E.M."/>
            <person name="Hu L."/>
            <person name="Young N.D."/>
            <person name="Hall R.S."/>
            <person name="Korhonen P.K."/>
            <person name="Liao S."/>
            <person name="Thamsborg S."/>
            <person name="Xia J."/>
            <person name="Xu P."/>
            <person name="Wang S."/>
            <person name="Scheerlinck J.P."/>
            <person name="Hofmann A."/>
            <person name="Sternberg P.W."/>
            <person name="Wang J."/>
            <person name="Gasser R.B."/>
        </authorList>
    </citation>
    <scope>NUCLEOTIDE SEQUENCE [LARGE SCALE GENOMIC DNA]</scope>
    <source>
        <strain evidence="1">DCEP-RM93M</strain>
    </source>
</reference>
<gene>
    <name evidence="1" type="ORF">M513_00298</name>
</gene>
<name>A0A085MN09_9BILA</name>
<dbReference type="Proteomes" id="UP000030764">
    <property type="component" value="Unassembled WGS sequence"/>
</dbReference>
<evidence type="ECO:0000313" key="1">
    <source>
        <dbReference type="EMBL" id="KFD58605.1"/>
    </source>
</evidence>
<dbReference type="EMBL" id="KL363183">
    <property type="protein sequence ID" value="KFD58605.1"/>
    <property type="molecule type" value="Genomic_DNA"/>
</dbReference>
<protein>
    <submittedName>
        <fullName evidence="1">Uncharacterized protein</fullName>
    </submittedName>
</protein>
<dbReference type="AlphaFoldDB" id="A0A085MN09"/>
<evidence type="ECO:0000313" key="2">
    <source>
        <dbReference type="Proteomes" id="UP000030764"/>
    </source>
</evidence>
<sequence length="138" mass="16167">MVHIYAFNNNAVVFHHHHHHHHLFFPLLKPIKIGCKFRRHQLAAADSLLRYGRSDADMTANECHFQLDLLRCNKLQHFAQFLVFCVTSNVSRTTKRVDLHSIRIQPERIVTNSSFIGEHHEITPTDKVDKRTDVCYSK</sequence>
<keyword evidence="2" id="KW-1185">Reference proteome</keyword>
<proteinExistence type="predicted"/>
<accession>A0A085MN09</accession>
<organism evidence="1 2">
    <name type="scientific">Trichuris suis</name>
    <name type="common">pig whipworm</name>
    <dbReference type="NCBI Taxonomy" id="68888"/>
    <lineage>
        <taxon>Eukaryota</taxon>
        <taxon>Metazoa</taxon>
        <taxon>Ecdysozoa</taxon>
        <taxon>Nematoda</taxon>
        <taxon>Enoplea</taxon>
        <taxon>Dorylaimia</taxon>
        <taxon>Trichinellida</taxon>
        <taxon>Trichuridae</taxon>
        <taxon>Trichuris</taxon>
    </lineage>
</organism>